<dbReference type="Gene3D" id="3.40.190.10">
    <property type="entry name" value="Periplasmic binding protein-like II"/>
    <property type="match status" value="1"/>
</dbReference>
<evidence type="ECO:0000313" key="3">
    <source>
        <dbReference type="EMBL" id="KKL22682.1"/>
    </source>
</evidence>
<keyword evidence="1" id="KW-0732">Signal</keyword>
<dbReference type="GO" id="GO:0015833">
    <property type="term" value="P:peptide transport"/>
    <property type="evidence" value="ECO:0007669"/>
    <property type="project" value="TreeGrafter"/>
</dbReference>
<evidence type="ECO:0000256" key="1">
    <source>
        <dbReference type="ARBA" id="ARBA00022729"/>
    </source>
</evidence>
<proteinExistence type="predicted"/>
<evidence type="ECO:0000259" key="2">
    <source>
        <dbReference type="Pfam" id="PF00496"/>
    </source>
</evidence>
<dbReference type="Gene3D" id="3.10.105.10">
    <property type="entry name" value="Dipeptide-binding Protein, Domain 3"/>
    <property type="match status" value="1"/>
</dbReference>
<gene>
    <name evidence="3" type="ORF">LCGC14_2433000</name>
</gene>
<dbReference type="PANTHER" id="PTHR30290:SF64">
    <property type="entry name" value="ABC TRANSPORTER PERIPLASMIC BINDING PROTEIN"/>
    <property type="match status" value="1"/>
</dbReference>
<dbReference type="GO" id="GO:1904680">
    <property type="term" value="F:peptide transmembrane transporter activity"/>
    <property type="evidence" value="ECO:0007669"/>
    <property type="project" value="TreeGrafter"/>
</dbReference>
<feature type="non-terminal residue" evidence="3">
    <location>
        <position position="1"/>
    </location>
</feature>
<dbReference type="InterPro" id="IPR039424">
    <property type="entry name" value="SBP_5"/>
</dbReference>
<dbReference type="GO" id="GO:0030288">
    <property type="term" value="C:outer membrane-bounded periplasmic space"/>
    <property type="evidence" value="ECO:0007669"/>
    <property type="project" value="TreeGrafter"/>
</dbReference>
<dbReference type="PANTHER" id="PTHR30290">
    <property type="entry name" value="PERIPLASMIC BINDING COMPONENT OF ABC TRANSPORTER"/>
    <property type="match status" value="1"/>
</dbReference>
<feature type="domain" description="Solute-binding protein family 5" evidence="2">
    <location>
        <begin position="31"/>
        <end position="436"/>
    </location>
</feature>
<comment type="caution">
    <text evidence="3">The sequence shown here is derived from an EMBL/GenBank/DDBJ whole genome shotgun (WGS) entry which is preliminary data.</text>
</comment>
<sequence>FILKGVPAAGVGLLFDTLTDQSADEPFTEYGLLAETIEMPVDRSWVVFTLRSEARWHDGTPVKPEDVVFTFETLISKGHPFYKSYYADVVKVEKTGSRKVKFVFNKGSNPELPLIIGQLPVFSRKYYADRQFDKTSLDPPLGSGPYRVIDIKPGRSITYQLNPDYWGKDLPVNKGRYNFETLRYEYYRDETVLVEAFKAGEYDFRSENTSKVWATAYKGKAFDEGHAIKEELPDENPTGMQAFVFNTRREIFKDSRVRMALGYMFDFEWTNKTLFYGAYTRIDSYFTNSELASSGLPGPDELKLLEPYRSRLPKEVFRKEYAPPVTDGSGNIRPHIRTVLGLLREAGWVLKEGVLTNKKTGEPFEFEIILVSPGMERVAIPFSKNLERIGIKTSIRVVDSSQYVNRVDSFDFDMTSVWWRQSLSPGNEQRDFWSSQAADIPGSRNLAGIKDPVVDALIDKIIKAPDRKSLIAAGRALDRVLLWGHYVIPHYYVQTYRIAYWNKFDRPALKPKYALGFLDTWW</sequence>
<dbReference type="Pfam" id="PF00496">
    <property type="entry name" value="SBP_bac_5"/>
    <property type="match status" value="1"/>
</dbReference>
<dbReference type="GO" id="GO:0043190">
    <property type="term" value="C:ATP-binding cassette (ABC) transporter complex"/>
    <property type="evidence" value="ECO:0007669"/>
    <property type="project" value="InterPro"/>
</dbReference>
<dbReference type="AlphaFoldDB" id="A0A0F9C8P3"/>
<dbReference type="CDD" id="cd08497">
    <property type="entry name" value="MbnE-like"/>
    <property type="match status" value="1"/>
</dbReference>
<reference evidence="3" key="1">
    <citation type="journal article" date="2015" name="Nature">
        <title>Complex archaea that bridge the gap between prokaryotes and eukaryotes.</title>
        <authorList>
            <person name="Spang A."/>
            <person name="Saw J.H."/>
            <person name="Jorgensen S.L."/>
            <person name="Zaremba-Niedzwiedzka K."/>
            <person name="Martijn J."/>
            <person name="Lind A.E."/>
            <person name="van Eijk R."/>
            <person name="Schleper C."/>
            <person name="Guy L."/>
            <person name="Ettema T.J."/>
        </authorList>
    </citation>
    <scope>NUCLEOTIDE SEQUENCE</scope>
</reference>
<feature type="non-terminal residue" evidence="3">
    <location>
        <position position="522"/>
    </location>
</feature>
<dbReference type="FunFam" id="3.10.105.10:FF:000005">
    <property type="entry name" value="ABC transporter substrate-binding protein"/>
    <property type="match status" value="1"/>
</dbReference>
<dbReference type="InterPro" id="IPR000914">
    <property type="entry name" value="SBP_5_dom"/>
</dbReference>
<accession>A0A0F9C8P3</accession>
<dbReference type="EMBL" id="LAZR01037258">
    <property type="protein sequence ID" value="KKL22682.1"/>
    <property type="molecule type" value="Genomic_DNA"/>
</dbReference>
<protein>
    <recommendedName>
        <fullName evidence="2">Solute-binding protein family 5 domain-containing protein</fullName>
    </recommendedName>
</protein>
<organism evidence="3">
    <name type="scientific">marine sediment metagenome</name>
    <dbReference type="NCBI Taxonomy" id="412755"/>
    <lineage>
        <taxon>unclassified sequences</taxon>
        <taxon>metagenomes</taxon>
        <taxon>ecological metagenomes</taxon>
    </lineage>
</organism>
<dbReference type="InterPro" id="IPR030678">
    <property type="entry name" value="Peptide/Ni-bd"/>
</dbReference>
<dbReference type="SUPFAM" id="SSF53850">
    <property type="entry name" value="Periplasmic binding protein-like II"/>
    <property type="match status" value="1"/>
</dbReference>
<name>A0A0F9C8P3_9ZZZZ</name>
<dbReference type="PIRSF" id="PIRSF002741">
    <property type="entry name" value="MppA"/>
    <property type="match status" value="1"/>
</dbReference>
<dbReference type="GO" id="GO:0042884">
    <property type="term" value="P:microcin transport"/>
    <property type="evidence" value="ECO:0007669"/>
    <property type="project" value="TreeGrafter"/>
</dbReference>